<keyword evidence="2" id="KW-0808">Transferase</keyword>
<dbReference type="OMA" id="CWIVWRE"/>
<proteinExistence type="predicted"/>
<sequence length="280" mass="32698">MVGTRRYHVKHMDQASGEFNALYQVSWKKDVFVNEVLQRDEDGGVEWNLGLPRRLADIEALEFAQLSGMLSSYVLQEGGDSRVWRWEKGGVFSVESCYAAIHKGGIENFYHNSIWDTLIPTKISFFIWLVHHNSAPTQDILAKKGMIIVNRCYLCRSDGESVNHMLLHCPFTREIWTSFLVEFGISWAFQKEVKYVFAEGVTKCFSEKGSVLWRLLPFAVCWIVWRERNERCFNVNEKEIERLIIEVKAILFYWLSPVKKLGVLRFEGLLFRWGAIVRKM</sequence>
<feature type="domain" description="Reverse transcriptase zinc-binding" evidence="1">
    <location>
        <begin position="92"/>
        <end position="176"/>
    </location>
</feature>
<protein>
    <submittedName>
        <fullName evidence="2">Reverse transcriptase zinc-binding domain</fullName>
    </submittedName>
</protein>
<dbReference type="OrthoDB" id="683646at2759"/>
<organism evidence="2 3">
    <name type="scientific">Macleaya cordata</name>
    <name type="common">Five-seeded plume-poppy</name>
    <name type="synonym">Bocconia cordata</name>
    <dbReference type="NCBI Taxonomy" id="56857"/>
    <lineage>
        <taxon>Eukaryota</taxon>
        <taxon>Viridiplantae</taxon>
        <taxon>Streptophyta</taxon>
        <taxon>Embryophyta</taxon>
        <taxon>Tracheophyta</taxon>
        <taxon>Spermatophyta</taxon>
        <taxon>Magnoliopsida</taxon>
        <taxon>Ranunculales</taxon>
        <taxon>Papaveraceae</taxon>
        <taxon>Papaveroideae</taxon>
        <taxon>Macleaya</taxon>
    </lineage>
</organism>
<dbReference type="InParanoid" id="A0A200R384"/>
<comment type="caution">
    <text evidence="2">The sequence shown here is derived from an EMBL/GenBank/DDBJ whole genome shotgun (WGS) entry which is preliminary data.</text>
</comment>
<accession>A0A200R384</accession>
<keyword evidence="2" id="KW-0695">RNA-directed DNA polymerase</keyword>
<gene>
    <name evidence="2" type="ORF">BVC80_1305g14</name>
</gene>
<dbReference type="EMBL" id="MVGT01000446">
    <property type="protein sequence ID" value="OVA17172.1"/>
    <property type="molecule type" value="Genomic_DNA"/>
</dbReference>
<keyword evidence="3" id="KW-1185">Reference proteome</keyword>
<reference evidence="2 3" key="1">
    <citation type="journal article" date="2017" name="Mol. Plant">
        <title>The Genome of Medicinal Plant Macleaya cordata Provides New Insights into Benzylisoquinoline Alkaloids Metabolism.</title>
        <authorList>
            <person name="Liu X."/>
            <person name="Liu Y."/>
            <person name="Huang P."/>
            <person name="Ma Y."/>
            <person name="Qing Z."/>
            <person name="Tang Q."/>
            <person name="Cao H."/>
            <person name="Cheng P."/>
            <person name="Zheng Y."/>
            <person name="Yuan Z."/>
            <person name="Zhou Y."/>
            <person name="Liu J."/>
            <person name="Tang Z."/>
            <person name="Zhuo Y."/>
            <person name="Zhang Y."/>
            <person name="Yu L."/>
            <person name="Huang J."/>
            <person name="Yang P."/>
            <person name="Peng Q."/>
            <person name="Zhang J."/>
            <person name="Jiang W."/>
            <person name="Zhang Z."/>
            <person name="Lin K."/>
            <person name="Ro D.K."/>
            <person name="Chen X."/>
            <person name="Xiong X."/>
            <person name="Shang Y."/>
            <person name="Huang S."/>
            <person name="Zeng J."/>
        </authorList>
    </citation>
    <scope>NUCLEOTIDE SEQUENCE [LARGE SCALE GENOMIC DNA]</scope>
    <source>
        <strain evidence="3">cv. BLH2017</strain>
        <tissue evidence="2">Root</tissue>
    </source>
</reference>
<evidence type="ECO:0000313" key="2">
    <source>
        <dbReference type="EMBL" id="OVA17172.1"/>
    </source>
</evidence>
<evidence type="ECO:0000259" key="1">
    <source>
        <dbReference type="Pfam" id="PF13966"/>
    </source>
</evidence>
<dbReference type="PANTHER" id="PTHR36617">
    <property type="entry name" value="PROTEIN, PUTATIVE-RELATED"/>
    <property type="match status" value="1"/>
</dbReference>
<dbReference type="GO" id="GO:0003964">
    <property type="term" value="F:RNA-directed DNA polymerase activity"/>
    <property type="evidence" value="ECO:0007669"/>
    <property type="project" value="UniProtKB-KW"/>
</dbReference>
<dbReference type="Proteomes" id="UP000195402">
    <property type="component" value="Unassembled WGS sequence"/>
</dbReference>
<dbReference type="PANTHER" id="PTHR36617:SF15">
    <property type="entry name" value="REVERSE TRANSCRIPTASE ZINC-BINDING DOMAIN-CONTAINING PROTEIN"/>
    <property type="match status" value="1"/>
</dbReference>
<dbReference type="STRING" id="56857.A0A200R384"/>
<name>A0A200R384_MACCD</name>
<dbReference type="AlphaFoldDB" id="A0A200R384"/>
<evidence type="ECO:0000313" key="3">
    <source>
        <dbReference type="Proteomes" id="UP000195402"/>
    </source>
</evidence>
<keyword evidence="2" id="KW-0548">Nucleotidyltransferase</keyword>
<dbReference type="Pfam" id="PF13966">
    <property type="entry name" value="zf-RVT"/>
    <property type="match status" value="1"/>
</dbReference>
<dbReference type="InterPro" id="IPR026960">
    <property type="entry name" value="RVT-Znf"/>
</dbReference>